<dbReference type="AlphaFoldDB" id="A0A0J8FJ16"/>
<reference evidence="3 4" key="1">
    <citation type="journal article" date="2014" name="Nature">
        <title>The genome of the recently domesticated crop plant sugar beet (Beta vulgaris).</title>
        <authorList>
            <person name="Dohm J.C."/>
            <person name="Minoche A.E."/>
            <person name="Holtgrawe D."/>
            <person name="Capella-Gutierrez S."/>
            <person name="Zakrzewski F."/>
            <person name="Tafer H."/>
            <person name="Rupp O."/>
            <person name="Sorensen T.R."/>
            <person name="Stracke R."/>
            <person name="Reinhardt R."/>
            <person name="Goesmann A."/>
            <person name="Kraft T."/>
            <person name="Schulz B."/>
            <person name="Stadler P.F."/>
            <person name="Schmidt T."/>
            <person name="Gabaldon T."/>
            <person name="Lehrach H."/>
            <person name="Weisshaar B."/>
            <person name="Himmelbauer H."/>
        </authorList>
    </citation>
    <scope>NUCLEOTIDE SEQUENCE [LARGE SCALE GENOMIC DNA]</scope>
    <source>
        <tissue evidence="3">Taproot</tissue>
    </source>
</reference>
<evidence type="ECO:0000313" key="4">
    <source>
        <dbReference type="Proteomes" id="UP000035740"/>
    </source>
</evidence>
<protein>
    <submittedName>
        <fullName evidence="3">Uncharacterized protein</fullName>
    </submittedName>
</protein>
<dbReference type="GO" id="GO:0009723">
    <property type="term" value="P:response to ethylene"/>
    <property type="evidence" value="ECO:0007669"/>
    <property type="project" value="TreeGrafter"/>
</dbReference>
<name>A0A0J8FJ16_BETVV</name>
<dbReference type="PANTHER" id="PTHR33470">
    <property type="entry name" value="OS01G0164075 PROTEIN"/>
    <property type="match status" value="1"/>
</dbReference>
<dbReference type="Proteomes" id="UP000035740">
    <property type="component" value="Chromosome 3"/>
</dbReference>
<feature type="signal peptide" evidence="2">
    <location>
        <begin position="1"/>
        <end position="21"/>
    </location>
</feature>
<gene>
    <name evidence="3" type="ORF">BVRB_3g055640</name>
</gene>
<dbReference type="PANTHER" id="PTHR33470:SF50">
    <property type="entry name" value="PROLINE-RICH PROTEIN 1-RELATED"/>
    <property type="match status" value="1"/>
</dbReference>
<proteinExistence type="predicted"/>
<evidence type="ECO:0000256" key="2">
    <source>
        <dbReference type="SAM" id="SignalP"/>
    </source>
</evidence>
<keyword evidence="1 2" id="KW-0732">Signal</keyword>
<dbReference type="Pfam" id="PF01190">
    <property type="entry name" value="Pollen_Ole_e_1"/>
    <property type="match status" value="1"/>
</dbReference>
<keyword evidence="4" id="KW-1185">Reference proteome</keyword>
<sequence>MARNLIIFSLVVLSMIAIASSETKKKDLGKIIVHGTVLCKQGNKTIEGATVTLNCTGQPQGDKPRQIITVVSNPTNAKGEYTIGVAATLESGEKLIHCKVTLKSSPLKTCKVPTNINKGIKGFGLTSVKRTDNPKDKLFLVPALFFTSSK</sequence>
<dbReference type="eggNOG" id="ENOG502SZUR">
    <property type="taxonomic scope" value="Eukaryota"/>
</dbReference>
<evidence type="ECO:0000256" key="1">
    <source>
        <dbReference type="ARBA" id="ARBA00022729"/>
    </source>
</evidence>
<dbReference type="EMBL" id="KQ090058">
    <property type="protein sequence ID" value="KMT15876.1"/>
    <property type="molecule type" value="Genomic_DNA"/>
</dbReference>
<dbReference type="Gramene" id="KMT15876">
    <property type="protein sequence ID" value="KMT15876"/>
    <property type="gene ID" value="BVRB_3g055640"/>
</dbReference>
<accession>A0A0J8FJ16</accession>
<dbReference type="GO" id="GO:0071944">
    <property type="term" value="C:cell periphery"/>
    <property type="evidence" value="ECO:0007669"/>
    <property type="project" value="TreeGrafter"/>
</dbReference>
<dbReference type="OrthoDB" id="1847243at2759"/>
<feature type="chain" id="PRO_5005297407" evidence="2">
    <location>
        <begin position="22"/>
        <end position="150"/>
    </location>
</feature>
<organism evidence="3 4">
    <name type="scientific">Beta vulgaris subsp. vulgaris</name>
    <name type="common">Beet</name>
    <dbReference type="NCBI Taxonomy" id="3555"/>
    <lineage>
        <taxon>Eukaryota</taxon>
        <taxon>Viridiplantae</taxon>
        <taxon>Streptophyta</taxon>
        <taxon>Embryophyta</taxon>
        <taxon>Tracheophyta</taxon>
        <taxon>Spermatophyta</taxon>
        <taxon>Magnoliopsida</taxon>
        <taxon>eudicotyledons</taxon>
        <taxon>Gunneridae</taxon>
        <taxon>Pentapetalae</taxon>
        <taxon>Caryophyllales</taxon>
        <taxon>Chenopodiaceae</taxon>
        <taxon>Betoideae</taxon>
        <taxon>Beta</taxon>
    </lineage>
</organism>
<evidence type="ECO:0000313" key="3">
    <source>
        <dbReference type="EMBL" id="KMT15876.1"/>
    </source>
</evidence>
<dbReference type="KEGG" id="bvg:104888653"/>